<dbReference type="Proteomes" id="UP000321272">
    <property type="component" value="Chromosome"/>
</dbReference>
<dbReference type="Gene3D" id="2.60.40.1180">
    <property type="entry name" value="Golgi alpha-mannosidase II"/>
    <property type="match status" value="1"/>
</dbReference>
<feature type="active site" description="Nucleophile" evidence="6">
    <location>
        <position position="412"/>
    </location>
</feature>
<evidence type="ECO:0000256" key="3">
    <source>
        <dbReference type="ARBA" id="ARBA00022679"/>
    </source>
</evidence>
<keyword evidence="10" id="KW-1185">Reference proteome</keyword>
<dbReference type="InterPro" id="IPR021828">
    <property type="entry name" value="GlgE_dom_N/S"/>
</dbReference>
<dbReference type="Pfam" id="PF11896">
    <property type="entry name" value="GlgE_dom_N_S"/>
    <property type="match status" value="1"/>
</dbReference>
<dbReference type="InterPro" id="IPR049171">
    <property type="entry name" value="GLGE_C"/>
</dbReference>
<sequence>MSAEFTRAESRDVSDSREAETEGHLQEHDLVAAKAPRIAIEAVMPAIDQGRFAAKAIIDRPVRVTATIFADGHDVLAAAVNWQDAQGNARREPMQLVRPLGLDVWEASFTPRSLGRHSFIIEAWWDTYGTYRDELSKKHQAGVNVELELEEGRRLLVAACERSEAELREALEAVHERFQAMGSPSERVALMLARETAHLMAEADARPHLARSEMSYPLEVDRREAEFASWYELFPRSESGDPDRHGTFKDVHRRLPMIRDMGFDVLYFPPIHPIGHAHRKGPNNTLVAGENDPGSPYAIGSEEGGHEAIHPELGTREDFRELVRVAANHGLEIALDFAIQCSPDHPWLKEHPGWFSWRPDGSLRYAENPPKKYQDIVNVDFYAKDAIPSLWLALRDVVQSWVDEGVRIFRVDNPHTKPLPFWEWLIADIKSRDPGVLFLAEAFTRPPMMARLGKLGFTQSYTYFTWRHTKAELTEYLTELNEAPLRECYRPNFFVNTPDINPYFLQSSGRPGFLIRAALATLGSGLWGMYSGFELCEGAPVPDKEEYLDSEKYQLRARDYAAPGNIIYEIAQLNRIRRENPPLHTHLGIRFHQVDNPRLLFFSKGLVGKEDPVLAVVSLDPFEPQEGGFDLPLWQLGLEDDARLAAEDLMSGHRFHWQGRHQWLRLEPGQLPFAVWRIKRSEG</sequence>
<keyword evidence="2 6" id="KW-0328">Glycosyltransferase</keyword>
<evidence type="ECO:0000313" key="10">
    <source>
        <dbReference type="Proteomes" id="UP000321272"/>
    </source>
</evidence>
<dbReference type="EC" id="2.4.99.16" evidence="6"/>
<dbReference type="InterPro" id="IPR013783">
    <property type="entry name" value="Ig-like_fold"/>
</dbReference>
<dbReference type="SMART" id="SM00642">
    <property type="entry name" value="Aamy"/>
    <property type="match status" value="1"/>
</dbReference>
<dbReference type="GO" id="GO:0016758">
    <property type="term" value="F:hexosyltransferase activity"/>
    <property type="evidence" value="ECO:0007669"/>
    <property type="project" value="UniProtKB-UniRule"/>
</dbReference>
<feature type="binding site" evidence="6">
    <location>
        <begin position="552"/>
        <end position="553"/>
    </location>
    <ligand>
        <name>alpha-maltose 1-phosphate</name>
        <dbReference type="ChEBI" id="CHEBI:63576"/>
    </ligand>
</feature>
<dbReference type="Gene3D" id="1.20.58.80">
    <property type="entry name" value="Phosphotransferase system, lactose/cellobiose-type IIA subunit"/>
    <property type="match status" value="1"/>
</dbReference>
<dbReference type="EMBL" id="CP042382">
    <property type="protein sequence ID" value="QEA40920.1"/>
    <property type="molecule type" value="Genomic_DNA"/>
</dbReference>
<dbReference type="InterPro" id="IPR013780">
    <property type="entry name" value="Glyco_hydro_b"/>
</dbReference>
<evidence type="ECO:0000256" key="1">
    <source>
        <dbReference type="ARBA" id="ARBA00011738"/>
    </source>
</evidence>
<dbReference type="OrthoDB" id="9805159at2"/>
<dbReference type="CDD" id="cd11344">
    <property type="entry name" value="AmyAc_GlgE_like"/>
    <property type="match status" value="1"/>
</dbReference>
<dbReference type="KEGG" id="paur:FGL86_11780"/>
<feature type="binding site" evidence="6">
    <location>
        <position position="280"/>
    </location>
    <ligand>
        <name>alpha-maltose 1-phosphate</name>
        <dbReference type="ChEBI" id="CHEBI:63576"/>
    </ligand>
</feature>
<feature type="binding site" evidence="6">
    <location>
        <position position="413"/>
    </location>
    <ligand>
        <name>alpha-maltose 1-phosphate</name>
        <dbReference type="ChEBI" id="CHEBI:63576"/>
    </ligand>
</feature>
<dbReference type="HAMAP" id="MF_02124">
    <property type="entry name" value="GlgE"/>
    <property type="match status" value="1"/>
</dbReference>
<dbReference type="Gene3D" id="2.60.40.10">
    <property type="entry name" value="Immunoglobulins"/>
    <property type="match status" value="1"/>
</dbReference>
<accession>A0A5B8T1N8</accession>
<dbReference type="Pfam" id="PF21702">
    <property type="entry name" value="GLGE_C"/>
    <property type="match status" value="1"/>
</dbReference>
<evidence type="ECO:0000256" key="6">
    <source>
        <dbReference type="HAMAP-Rule" id="MF_02124"/>
    </source>
</evidence>
<dbReference type="GO" id="GO:0030979">
    <property type="term" value="P:alpha-glucan biosynthetic process"/>
    <property type="evidence" value="ECO:0007669"/>
    <property type="project" value="UniProtKB-UniRule"/>
</dbReference>
<name>A0A5B8T1N8_9GAMM</name>
<keyword evidence="4 6" id="KW-0119">Carbohydrate metabolism</keyword>
<feature type="site" description="Transition state stabilizer" evidence="6">
    <location>
        <position position="499"/>
    </location>
</feature>
<dbReference type="PANTHER" id="PTHR47786:SF2">
    <property type="entry name" value="GLYCOSYL HYDROLASE FAMILY 13 CATALYTIC DOMAIN-CONTAINING PROTEIN"/>
    <property type="match status" value="1"/>
</dbReference>
<feature type="binding site" evidence="6">
    <location>
        <position position="340"/>
    </location>
    <ligand>
        <name>alpha-maltose 1-phosphate</name>
        <dbReference type="ChEBI" id="CHEBI:63576"/>
    </ligand>
</feature>
<dbReference type="InterPro" id="IPR017853">
    <property type="entry name" value="GH"/>
</dbReference>
<organism evidence="9 10">
    <name type="scientific">Pistricoccus aurantiacus</name>
    <dbReference type="NCBI Taxonomy" id="1883414"/>
    <lineage>
        <taxon>Bacteria</taxon>
        <taxon>Pseudomonadati</taxon>
        <taxon>Pseudomonadota</taxon>
        <taxon>Gammaproteobacteria</taxon>
        <taxon>Oceanospirillales</taxon>
        <taxon>Halomonadaceae</taxon>
        <taxon>Pistricoccus</taxon>
    </lineage>
</organism>
<dbReference type="PANTHER" id="PTHR47786">
    <property type="entry name" value="ALPHA-1,4-GLUCAN:MALTOSE-1-PHOSPHATE MALTOSYLTRANSFERASE"/>
    <property type="match status" value="1"/>
</dbReference>
<comment type="function">
    <text evidence="6">Maltosyltransferase that uses maltose 1-phosphate (M1P) as the sugar donor to elongate linear or branched alpha-(1-&gt;4)-glucans. Is involved in a branched alpha-glucan biosynthetic pathway from trehalose, together with TreS, Mak and GlgB.</text>
</comment>
<feature type="active site" description="Proton donor" evidence="6">
    <location>
        <position position="441"/>
    </location>
</feature>
<comment type="catalytic activity">
    <reaction evidence="5 6">
        <text>alpha-maltose 1-phosphate + [(1-&gt;4)-alpha-D-glucosyl](n) = [(1-&gt;4)-alpha-D-glucosyl](n+2) + phosphate</text>
        <dbReference type="Rhea" id="RHEA:42692"/>
        <dbReference type="Rhea" id="RHEA-COMP:9584"/>
        <dbReference type="Rhea" id="RHEA-COMP:10183"/>
        <dbReference type="ChEBI" id="CHEBI:15444"/>
        <dbReference type="ChEBI" id="CHEBI:43474"/>
        <dbReference type="ChEBI" id="CHEBI:63576"/>
        <dbReference type="EC" id="2.4.99.16"/>
    </reaction>
</comment>
<dbReference type="SUPFAM" id="SSF51445">
    <property type="entry name" value="(Trans)glycosidases"/>
    <property type="match status" value="1"/>
</dbReference>
<dbReference type="InterPro" id="IPR026585">
    <property type="entry name" value="GlgE"/>
</dbReference>
<reference evidence="9 10" key="1">
    <citation type="submission" date="2019-06" db="EMBL/GenBank/DDBJ databases">
        <title>Genome analyses of bacteria isolated from kimchi.</title>
        <authorList>
            <person name="Lee S."/>
            <person name="Ahn S."/>
            <person name="Roh S."/>
        </authorList>
    </citation>
    <scope>NUCLEOTIDE SEQUENCE [LARGE SCALE GENOMIC DNA]</scope>
    <source>
        <strain evidence="9 10">CBA4606</strain>
    </source>
</reference>
<dbReference type="InterPro" id="IPR006047">
    <property type="entry name" value="GH13_cat_dom"/>
</dbReference>
<dbReference type="AlphaFoldDB" id="A0A5B8T1N8"/>
<evidence type="ECO:0000259" key="8">
    <source>
        <dbReference type="SMART" id="SM00642"/>
    </source>
</evidence>
<keyword evidence="3 6" id="KW-0808">Transferase</keyword>
<feature type="domain" description="Glycosyl hydrolase family 13 catalytic" evidence="8">
    <location>
        <begin position="232"/>
        <end position="577"/>
    </location>
</feature>
<comment type="subunit">
    <text evidence="1 6">Homodimer.</text>
</comment>
<protein>
    <recommendedName>
        <fullName evidence="6">Alpha-1,4-glucan:maltose-1-phosphate maltosyltransferase</fullName>
        <shortName evidence="6">GMPMT</shortName>
        <ecNumber evidence="6">2.4.99.16</ecNumber>
    </recommendedName>
    <alternativeName>
        <fullName evidence="6">(1-&gt;4)-alpha-D-glucan:maltose-1-phosphate alpha-D-maltosyltransferase</fullName>
    </alternativeName>
</protein>
<evidence type="ECO:0000313" key="9">
    <source>
        <dbReference type="EMBL" id="QEA40920.1"/>
    </source>
</evidence>
<evidence type="ECO:0000256" key="2">
    <source>
        <dbReference type="ARBA" id="ARBA00022676"/>
    </source>
</evidence>
<proteinExistence type="inferred from homology"/>
<dbReference type="Pfam" id="PF00128">
    <property type="entry name" value="Alpha-amylase"/>
    <property type="match status" value="1"/>
</dbReference>
<gene>
    <name evidence="6" type="primary">glgE</name>
    <name evidence="9" type="ORF">FGL86_11780</name>
</gene>
<comment type="similarity">
    <text evidence="6">Belongs to the glycosyl hydrolase 13 family. GlgE subfamily.</text>
</comment>
<evidence type="ECO:0000256" key="7">
    <source>
        <dbReference type="SAM" id="MobiDB-lite"/>
    </source>
</evidence>
<dbReference type="Gene3D" id="3.20.20.80">
    <property type="entry name" value="Glycosidases"/>
    <property type="match status" value="1"/>
</dbReference>
<evidence type="ECO:0000256" key="4">
    <source>
        <dbReference type="ARBA" id="ARBA00023277"/>
    </source>
</evidence>
<dbReference type="GO" id="GO:0004553">
    <property type="term" value="F:hydrolase activity, hydrolyzing O-glycosyl compounds"/>
    <property type="evidence" value="ECO:0007669"/>
    <property type="project" value="InterPro"/>
</dbReference>
<evidence type="ECO:0000256" key="5">
    <source>
        <dbReference type="ARBA" id="ARBA00048735"/>
    </source>
</evidence>
<feature type="binding site" evidence="6">
    <location>
        <position position="375"/>
    </location>
    <ligand>
        <name>alpha-maltose 1-phosphate</name>
        <dbReference type="ChEBI" id="CHEBI:63576"/>
    </ligand>
</feature>
<feature type="region of interest" description="Disordered" evidence="7">
    <location>
        <begin position="1"/>
        <end position="28"/>
    </location>
</feature>